<organism evidence="2 3">
    <name type="scientific">Lichenibacterium minor</name>
    <dbReference type="NCBI Taxonomy" id="2316528"/>
    <lineage>
        <taxon>Bacteria</taxon>
        <taxon>Pseudomonadati</taxon>
        <taxon>Pseudomonadota</taxon>
        <taxon>Alphaproteobacteria</taxon>
        <taxon>Hyphomicrobiales</taxon>
        <taxon>Lichenihabitantaceae</taxon>
        <taxon>Lichenibacterium</taxon>
    </lineage>
</organism>
<dbReference type="OrthoDB" id="7021751at2"/>
<comment type="caution">
    <text evidence="2">The sequence shown here is derived from an EMBL/GenBank/DDBJ whole genome shotgun (WGS) entry which is preliminary data.</text>
</comment>
<evidence type="ECO:0000313" key="3">
    <source>
        <dbReference type="Proteomes" id="UP000290759"/>
    </source>
</evidence>
<reference evidence="2 3" key="1">
    <citation type="submission" date="2018-12" db="EMBL/GenBank/DDBJ databases">
        <authorList>
            <person name="Grouzdev D.S."/>
            <person name="Krutkina M.S."/>
        </authorList>
    </citation>
    <scope>NUCLEOTIDE SEQUENCE [LARGE SCALE GENOMIC DNA]</scope>
    <source>
        <strain evidence="2 3">RmlP026</strain>
    </source>
</reference>
<dbReference type="RefSeq" id="WP_129226558.1">
    <property type="nucleotide sequence ID" value="NZ_QYBB01000010.1"/>
</dbReference>
<proteinExistence type="predicted"/>
<dbReference type="AlphaFoldDB" id="A0A4Q2U6N3"/>
<keyword evidence="3" id="KW-1185">Reference proteome</keyword>
<dbReference type="InterPro" id="IPR026001">
    <property type="entry name" value="Abi-like_C"/>
</dbReference>
<gene>
    <name evidence="2" type="ORF">D3273_11375</name>
</gene>
<dbReference type="Proteomes" id="UP000290759">
    <property type="component" value="Unassembled WGS sequence"/>
</dbReference>
<reference evidence="2 3" key="2">
    <citation type="submission" date="2019-02" db="EMBL/GenBank/DDBJ databases">
        <title>'Lichenibacterium ramalinii' gen. nov. sp. nov., 'Lichenibacterium minor' gen. nov. sp. nov.</title>
        <authorList>
            <person name="Pankratov T."/>
        </authorList>
    </citation>
    <scope>NUCLEOTIDE SEQUENCE [LARGE SCALE GENOMIC DNA]</scope>
    <source>
        <strain evidence="2 3">RmlP026</strain>
    </source>
</reference>
<dbReference type="Pfam" id="PF14355">
    <property type="entry name" value="Abi_C"/>
    <property type="match status" value="1"/>
</dbReference>
<feature type="domain" description="Abortive infection protein-like C-terminal" evidence="1">
    <location>
        <begin position="146"/>
        <end position="223"/>
    </location>
</feature>
<evidence type="ECO:0000313" key="2">
    <source>
        <dbReference type="EMBL" id="RYC32010.1"/>
    </source>
</evidence>
<evidence type="ECO:0000259" key="1">
    <source>
        <dbReference type="Pfam" id="PF14355"/>
    </source>
</evidence>
<name>A0A4Q2U6N3_9HYPH</name>
<sequence>MDDMPETRIDQVTMIEGILTAAATGGSDDGPMYEALRRELLADDRLKPLLPSFVRTNRSLGAFWPFIKGRSGKWAERRQIISEAFTPLVDYLEGRGRAPSDDMTSDALVTFDPEGAITVARTLLETVCKRILNELGLPHAEKDDLPKLYGAVAKALRLAPDQHVEEPIKAILGGAMNLVNGIGTLRNRFSDAHAPGAKMPVKPSERHAKLAVNTAGAVASFLVETYLDRAEAMGGVKARTG</sequence>
<dbReference type="EMBL" id="QYBB01000010">
    <property type="protein sequence ID" value="RYC32010.1"/>
    <property type="molecule type" value="Genomic_DNA"/>
</dbReference>
<protein>
    <submittedName>
        <fullName evidence="2">Abortive phage resistance protein</fullName>
    </submittedName>
</protein>
<accession>A0A4Q2U6N3</accession>